<evidence type="ECO:0000313" key="1">
    <source>
        <dbReference type="EMBL" id="EGG55111.1"/>
    </source>
</evidence>
<proteinExistence type="predicted"/>
<gene>
    <name evidence="1" type="ORF">HMPREF9442_01280</name>
</gene>
<evidence type="ECO:0000313" key="2">
    <source>
        <dbReference type="Proteomes" id="UP000005546"/>
    </source>
</evidence>
<accession>F3QSW5</accession>
<comment type="caution">
    <text evidence="1">The sequence shown here is derived from an EMBL/GenBank/DDBJ whole genome shotgun (WGS) entry which is preliminary data.</text>
</comment>
<dbReference type="Proteomes" id="UP000005546">
    <property type="component" value="Unassembled WGS sequence"/>
</dbReference>
<reference evidence="1 2" key="1">
    <citation type="submission" date="2011-02" db="EMBL/GenBank/DDBJ databases">
        <authorList>
            <person name="Weinstock G."/>
            <person name="Sodergren E."/>
            <person name="Clifton S."/>
            <person name="Fulton L."/>
            <person name="Fulton B."/>
            <person name="Courtney L."/>
            <person name="Fronick C."/>
            <person name="Harrison M."/>
            <person name="Strong C."/>
            <person name="Farmer C."/>
            <person name="Delahaunty K."/>
            <person name="Markovic C."/>
            <person name="Hall O."/>
            <person name="Minx P."/>
            <person name="Tomlinson C."/>
            <person name="Mitreva M."/>
            <person name="Hou S."/>
            <person name="Chen J."/>
            <person name="Wollam A."/>
            <person name="Pepin K.H."/>
            <person name="Johnson M."/>
            <person name="Bhonagiri V."/>
            <person name="Zhang X."/>
            <person name="Suruliraj S."/>
            <person name="Warren W."/>
            <person name="Chinwalla A."/>
            <person name="Mardis E.R."/>
            <person name="Wilson R.K."/>
        </authorList>
    </citation>
    <scope>NUCLEOTIDE SEQUENCE [LARGE SCALE GENOMIC DNA]</scope>
    <source>
        <strain evidence="1 2">YIT 11841</strain>
    </source>
</reference>
<protein>
    <submittedName>
        <fullName evidence="1">Uncharacterized protein</fullName>
    </submittedName>
</protein>
<dbReference type="EMBL" id="AFBR01000033">
    <property type="protein sequence ID" value="EGG55111.1"/>
    <property type="molecule type" value="Genomic_DNA"/>
</dbReference>
<name>F3QSW5_9BACT</name>
<dbReference type="STRING" id="762982.HMPREF9442_01280"/>
<organism evidence="1 2">
    <name type="scientific">Paraprevotella xylaniphila YIT 11841</name>
    <dbReference type="NCBI Taxonomy" id="762982"/>
    <lineage>
        <taxon>Bacteria</taxon>
        <taxon>Pseudomonadati</taxon>
        <taxon>Bacteroidota</taxon>
        <taxon>Bacteroidia</taxon>
        <taxon>Bacteroidales</taxon>
        <taxon>Prevotellaceae</taxon>
        <taxon>Paraprevotella</taxon>
    </lineage>
</organism>
<dbReference type="HOGENOM" id="CLU_3255362_0_0_10"/>
<sequence length="42" mass="4824">MLQILKYMIQNILEKIPVKANLAAGILKTKKVELYKLVLILN</sequence>
<keyword evidence="2" id="KW-1185">Reference proteome</keyword>
<dbReference type="AlphaFoldDB" id="F3QSW5"/>